<protein>
    <recommendedName>
        <fullName evidence="5">ESX-1 secretion-associated protein EspA/EspE-like domain-containing protein</fullName>
    </recommendedName>
</protein>
<keyword evidence="2" id="KW-1133">Transmembrane helix</keyword>
<name>A0ABW1CP52_9ACTN</name>
<comment type="caution">
    <text evidence="3">The sequence shown here is derived from an EMBL/GenBank/DDBJ whole genome shotgun (WGS) entry which is preliminary data.</text>
</comment>
<sequence>MAEDYSNDVNGFLTAVAMATSAAVIMPYAWPLVGLMSMLAADPHAQNAGAEEWLNPKSVNVGASGEAAEGKDSGSDIAALRSELKRIGKQIGEDGDWEGRAYQSFKDKIDVLDGHLATLDESRVGTGNTLKATAQGFHVLMQICVIVGGFLEALALFVMTARMTVAGAAPGEAAAMRAVMGLHQSVSTIFKNHWKLVLKATVILGIAGVAYNQFSHDLPGLQAASAKAPNLIEASAIYDPSSVDIVDDPQSQFDTSKMEDPSLMPDFGF</sequence>
<organism evidence="3 4">
    <name type="scientific">Nonomuraea insulae</name>
    <dbReference type="NCBI Taxonomy" id="1616787"/>
    <lineage>
        <taxon>Bacteria</taxon>
        <taxon>Bacillati</taxon>
        <taxon>Actinomycetota</taxon>
        <taxon>Actinomycetes</taxon>
        <taxon>Streptosporangiales</taxon>
        <taxon>Streptosporangiaceae</taxon>
        <taxon>Nonomuraea</taxon>
    </lineage>
</organism>
<dbReference type="EMBL" id="JBHSPA010000027">
    <property type="protein sequence ID" value="MFC5826695.1"/>
    <property type="molecule type" value="Genomic_DNA"/>
</dbReference>
<evidence type="ECO:0000256" key="2">
    <source>
        <dbReference type="SAM" id="Phobius"/>
    </source>
</evidence>
<feature type="region of interest" description="Disordered" evidence="1">
    <location>
        <begin position="249"/>
        <end position="269"/>
    </location>
</feature>
<proteinExistence type="predicted"/>
<gene>
    <name evidence="3" type="ORF">ACFPZ3_22730</name>
</gene>
<keyword evidence="2" id="KW-0812">Transmembrane</keyword>
<evidence type="ECO:0000313" key="4">
    <source>
        <dbReference type="Proteomes" id="UP001596058"/>
    </source>
</evidence>
<keyword evidence="4" id="KW-1185">Reference proteome</keyword>
<dbReference type="Proteomes" id="UP001596058">
    <property type="component" value="Unassembled WGS sequence"/>
</dbReference>
<feature type="transmembrane region" description="Helical" evidence="2">
    <location>
        <begin position="139"/>
        <end position="159"/>
    </location>
</feature>
<feature type="transmembrane region" description="Helical" evidence="2">
    <location>
        <begin position="12"/>
        <end position="30"/>
    </location>
</feature>
<evidence type="ECO:0000256" key="1">
    <source>
        <dbReference type="SAM" id="MobiDB-lite"/>
    </source>
</evidence>
<evidence type="ECO:0000313" key="3">
    <source>
        <dbReference type="EMBL" id="MFC5826695.1"/>
    </source>
</evidence>
<keyword evidence="2" id="KW-0472">Membrane</keyword>
<reference evidence="4" key="1">
    <citation type="journal article" date="2019" name="Int. J. Syst. Evol. Microbiol.">
        <title>The Global Catalogue of Microorganisms (GCM) 10K type strain sequencing project: providing services to taxonomists for standard genome sequencing and annotation.</title>
        <authorList>
            <consortium name="The Broad Institute Genomics Platform"/>
            <consortium name="The Broad Institute Genome Sequencing Center for Infectious Disease"/>
            <person name="Wu L."/>
            <person name="Ma J."/>
        </authorList>
    </citation>
    <scope>NUCLEOTIDE SEQUENCE [LARGE SCALE GENOMIC DNA]</scope>
    <source>
        <strain evidence="4">CCUG 53903</strain>
    </source>
</reference>
<dbReference type="RefSeq" id="WP_379516210.1">
    <property type="nucleotide sequence ID" value="NZ_JBHSPA010000027.1"/>
</dbReference>
<evidence type="ECO:0008006" key="5">
    <source>
        <dbReference type="Google" id="ProtNLM"/>
    </source>
</evidence>
<accession>A0ABW1CP52</accession>